<dbReference type="Proteomes" id="UP000027170">
    <property type="component" value="Unassembled WGS sequence"/>
</dbReference>
<evidence type="ECO:0000313" key="2">
    <source>
        <dbReference type="Proteomes" id="UP000027170"/>
    </source>
</evidence>
<proteinExistence type="predicted"/>
<protein>
    <submittedName>
        <fullName evidence="1">Uncharacterized protein</fullName>
    </submittedName>
</protein>
<comment type="caution">
    <text evidence="1">The sequence shown here is derived from an EMBL/GenBank/DDBJ whole genome shotgun (WGS) entry which is preliminary data.</text>
</comment>
<gene>
    <name evidence="1" type="ORF">SALWKB29_0131</name>
</gene>
<evidence type="ECO:0000313" key="1">
    <source>
        <dbReference type="EMBL" id="KDN15712.1"/>
    </source>
</evidence>
<accession>A0A836Z3W4</accession>
<name>A0A836Z3W4_9NEIS</name>
<dbReference type="AlphaFoldDB" id="A0A836Z3W4"/>
<dbReference type="EMBL" id="JFZV01000001">
    <property type="protein sequence ID" value="KDN15712.1"/>
    <property type="molecule type" value="Genomic_DNA"/>
</dbReference>
<reference evidence="1 2" key="1">
    <citation type="submission" date="2014-03" db="EMBL/GenBank/DDBJ databases">
        <title>The genomes of two eusocial bee gut symbionts.</title>
        <authorList>
            <person name="Kwong W.K."/>
            <person name="Engel P."/>
            <person name="Koch H."/>
            <person name="Moran N.A."/>
        </authorList>
    </citation>
    <scope>NUCLEOTIDE SEQUENCE [LARGE SCALE GENOMIC DNA]</scope>
    <source>
        <strain evidence="2">wkB29</strain>
    </source>
</reference>
<organism evidence="1 2">
    <name type="scientific">Snodgrassella communis</name>
    <dbReference type="NCBI Taxonomy" id="2946699"/>
    <lineage>
        <taxon>Bacteria</taxon>
        <taxon>Pseudomonadati</taxon>
        <taxon>Pseudomonadota</taxon>
        <taxon>Betaproteobacteria</taxon>
        <taxon>Neisseriales</taxon>
        <taxon>Neisseriaceae</taxon>
        <taxon>Snodgrassella</taxon>
    </lineage>
</organism>
<keyword evidence="2" id="KW-1185">Reference proteome</keyword>
<sequence>MFFPFYVLSNLENLLNYQHILRISHVDWRGVAVTGQIMPNNFISM</sequence>